<dbReference type="Pfam" id="PF21981">
    <property type="entry name" value="RecX_HTH3"/>
    <property type="match status" value="1"/>
</dbReference>
<organism evidence="7 8">
    <name type="scientific">Segatella salivae</name>
    <dbReference type="NCBI Taxonomy" id="228604"/>
    <lineage>
        <taxon>Bacteria</taxon>
        <taxon>Pseudomonadati</taxon>
        <taxon>Bacteroidota</taxon>
        <taxon>Bacteroidia</taxon>
        <taxon>Bacteroidales</taxon>
        <taxon>Prevotellaceae</taxon>
        <taxon>Segatella</taxon>
    </lineage>
</organism>
<evidence type="ECO:0000259" key="6">
    <source>
        <dbReference type="Pfam" id="PF21981"/>
    </source>
</evidence>
<evidence type="ECO:0000259" key="5">
    <source>
        <dbReference type="Pfam" id="PF02631"/>
    </source>
</evidence>
<evidence type="ECO:0000313" key="8">
    <source>
        <dbReference type="Proteomes" id="UP001196873"/>
    </source>
</evidence>
<evidence type="ECO:0000256" key="1">
    <source>
        <dbReference type="ARBA" id="ARBA00004496"/>
    </source>
</evidence>
<proteinExistence type="inferred from homology"/>
<dbReference type="PANTHER" id="PTHR33602">
    <property type="entry name" value="REGULATORY PROTEIN RECX FAMILY PROTEIN"/>
    <property type="match status" value="1"/>
</dbReference>
<comment type="caution">
    <text evidence="7">The sequence shown here is derived from an EMBL/GenBank/DDBJ whole genome shotgun (WGS) entry which is preliminary data.</text>
</comment>
<dbReference type="GO" id="GO:0006282">
    <property type="term" value="P:regulation of DNA repair"/>
    <property type="evidence" value="ECO:0007669"/>
    <property type="project" value="InterPro"/>
</dbReference>
<dbReference type="RefSeq" id="WP_007134928.1">
    <property type="nucleotide sequence ID" value="NZ_CABKPN010000001.1"/>
</dbReference>
<dbReference type="EMBL" id="JAHXRF010000002">
    <property type="protein sequence ID" value="MBW4864825.1"/>
    <property type="molecule type" value="Genomic_DNA"/>
</dbReference>
<dbReference type="InterPro" id="IPR053924">
    <property type="entry name" value="RecX_HTH_2nd"/>
</dbReference>
<evidence type="ECO:0000256" key="2">
    <source>
        <dbReference type="ARBA" id="ARBA00009695"/>
    </source>
</evidence>
<gene>
    <name evidence="7" type="ORF">KZY68_02070</name>
</gene>
<dbReference type="Gene3D" id="1.10.10.10">
    <property type="entry name" value="Winged helix-like DNA-binding domain superfamily/Winged helix DNA-binding domain"/>
    <property type="match status" value="2"/>
</dbReference>
<dbReference type="InterPro" id="IPR036388">
    <property type="entry name" value="WH-like_DNA-bd_sf"/>
</dbReference>
<name>A0AAW4NNJ2_9BACT</name>
<evidence type="ECO:0000256" key="3">
    <source>
        <dbReference type="ARBA" id="ARBA00018111"/>
    </source>
</evidence>
<dbReference type="Proteomes" id="UP001196873">
    <property type="component" value="Unassembled WGS sequence"/>
</dbReference>
<dbReference type="InterPro" id="IPR053925">
    <property type="entry name" value="RecX_HTH_3rd"/>
</dbReference>
<reference evidence="7" key="1">
    <citation type="submission" date="2021-07" db="EMBL/GenBank/DDBJ databases">
        <title>Genomic diversity and antimicrobial resistance of Prevotella spp. isolated from chronic lung disease airways.</title>
        <authorList>
            <person name="Webb K.A."/>
            <person name="Olagoke O.S."/>
            <person name="Baird T."/>
            <person name="Neill J."/>
            <person name="Pham A."/>
            <person name="Wells T.J."/>
            <person name="Ramsay K.A."/>
            <person name="Bell S.C."/>
            <person name="Sarovich D.S."/>
            <person name="Price E.P."/>
        </authorList>
    </citation>
    <scope>NUCLEOTIDE SEQUENCE</scope>
    <source>
        <strain evidence="7">SCHI0047.S.3</strain>
    </source>
</reference>
<evidence type="ECO:0000313" key="7">
    <source>
        <dbReference type="EMBL" id="MBW4864825.1"/>
    </source>
</evidence>
<evidence type="ECO:0000256" key="4">
    <source>
        <dbReference type="ARBA" id="ARBA00022490"/>
    </source>
</evidence>
<protein>
    <recommendedName>
        <fullName evidence="3">Regulatory protein RecX</fullName>
    </recommendedName>
</protein>
<comment type="similarity">
    <text evidence="2">Belongs to the RecX family.</text>
</comment>
<sequence>MTEQQAQNRLATLCAKGEHCTQEMLEKLRKWEIDDEAQARIMAYLTTHHFVDDARFCEAFIKDKIEFNGWGRRKVEQALYLKGIPRSLSDPFFEEIPDEMYLEKLRPLIQHKWPTIKGRNDYERSMKLMKYALGRGFDMRLVRLCIEEIGESLDD</sequence>
<keyword evidence="4" id="KW-0963">Cytoplasm</keyword>
<comment type="subcellular location">
    <subcellularLocation>
        <location evidence="1">Cytoplasm</location>
    </subcellularLocation>
</comment>
<feature type="domain" description="RecX second three-helical" evidence="5">
    <location>
        <begin position="52"/>
        <end position="88"/>
    </location>
</feature>
<dbReference type="Pfam" id="PF02631">
    <property type="entry name" value="RecX_HTH2"/>
    <property type="match status" value="1"/>
</dbReference>
<accession>A0AAW4NNJ2</accession>
<dbReference type="AlphaFoldDB" id="A0AAW4NNJ2"/>
<dbReference type="GO" id="GO:0005737">
    <property type="term" value="C:cytoplasm"/>
    <property type="evidence" value="ECO:0007669"/>
    <property type="project" value="UniProtKB-SubCell"/>
</dbReference>
<dbReference type="InterPro" id="IPR003783">
    <property type="entry name" value="Regulatory_RecX"/>
</dbReference>
<feature type="domain" description="RecX third three-helical" evidence="6">
    <location>
        <begin position="99"/>
        <end position="143"/>
    </location>
</feature>
<dbReference type="PANTHER" id="PTHR33602:SF1">
    <property type="entry name" value="REGULATORY PROTEIN RECX FAMILY PROTEIN"/>
    <property type="match status" value="1"/>
</dbReference>